<dbReference type="AlphaFoldDB" id="A0A284QXG7"/>
<dbReference type="GO" id="GO:0016491">
    <property type="term" value="F:oxidoreductase activity"/>
    <property type="evidence" value="ECO:0007669"/>
    <property type="project" value="InterPro"/>
</dbReference>
<evidence type="ECO:0000256" key="2">
    <source>
        <dbReference type="SAM" id="MobiDB-lite"/>
    </source>
</evidence>
<dbReference type="OrthoDB" id="412788at2759"/>
<sequence length="274" mass="31094">MSSGVTADLLFMQPPPKGVQAYVAINAKPSGERDRNYSLGQKAIHIENYREKQDPLTLDTAGFQLFSDRPTQFIRDGEVQVEGYYEESIAAIKEATGASRVVLFDHTIRRRRPEVTEDTPDKRQPVANSHVDQTPKSAEARVHRHLPPDDVPKLLSKRFQIINLWRPIQNPASDWPLALCHFASVDPENDVQAVTLKYPHMEGETYGVKYNENQKWGYFKDVRPDEFILIKCFDSVRDGSVALFTPHTGFADPTTPEGAPLRQSIELRALVFYD</sequence>
<name>A0A284QXG7_ARMOS</name>
<protein>
    <submittedName>
        <fullName evidence="3">Related to 7alpha-cephem-methoxylase P8 chain</fullName>
    </submittedName>
</protein>
<dbReference type="OMA" id="YYEESIA"/>
<dbReference type="PANTHER" id="PTHR34598:SF3">
    <property type="entry name" value="OXIDOREDUCTASE AN1597"/>
    <property type="match status" value="1"/>
</dbReference>
<evidence type="ECO:0000313" key="3">
    <source>
        <dbReference type="EMBL" id="SJL01160.1"/>
    </source>
</evidence>
<dbReference type="InterPro" id="IPR044053">
    <property type="entry name" value="AsaB-like"/>
</dbReference>
<keyword evidence="4" id="KW-1185">Reference proteome</keyword>
<feature type="region of interest" description="Disordered" evidence="2">
    <location>
        <begin position="112"/>
        <end position="140"/>
    </location>
</feature>
<organism evidence="3 4">
    <name type="scientific">Armillaria ostoyae</name>
    <name type="common">Armillaria root rot fungus</name>
    <dbReference type="NCBI Taxonomy" id="47428"/>
    <lineage>
        <taxon>Eukaryota</taxon>
        <taxon>Fungi</taxon>
        <taxon>Dikarya</taxon>
        <taxon>Basidiomycota</taxon>
        <taxon>Agaricomycotina</taxon>
        <taxon>Agaricomycetes</taxon>
        <taxon>Agaricomycetidae</taxon>
        <taxon>Agaricales</taxon>
        <taxon>Marasmiineae</taxon>
        <taxon>Physalacriaceae</taxon>
        <taxon>Armillaria</taxon>
    </lineage>
</organism>
<dbReference type="NCBIfam" id="NF041278">
    <property type="entry name" value="CmcJ_NvfI_EfuI"/>
    <property type="match status" value="1"/>
</dbReference>
<reference evidence="4" key="1">
    <citation type="journal article" date="2017" name="Nat. Ecol. Evol.">
        <title>Genome expansion and lineage-specific genetic innovations in the forest pathogenic fungi Armillaria.</title>
        <authorList>
            <person name="Sipos G."/>
            <person name="Prasanna A.N."/>
            <person name="Walter M.C."/>
            <person name="O'Connor E."/>
            <person name="Balint B."/>
            <person name="Krizsan K."/>
            <person name="Kiss B."/>
            <person name="Hess J."/>
            <person name="Varga T."/>
            <person name="Slot J."/>
            <person name="Riley R."/>
            <person name="Boka B."/>
            <person name="Rigling D."/>
            <person name="Barry K."/>
            <person name="Lee J."/>
            <person name="Mihaltcheva S."/>
            <person name="LaButti K."/>
            <person name="Lipzen A."/>
            <person name="Waldron R."/>
            <person name="Moloney N.M."/>
            <person name="Sperisen C."/>
            <person name="Kredics L."/>
            <person name="Vagvoelgyi C."/>
            <person name="Patrignani A."/>
            <person name="Fitzpatrick D."/>
            <person name="Nagy I."/>
            <person name="Doyle S."/>
            <person name="Anderson J.B."/>
            <person name="Grigoriev I.V."/>
            <person name="Gueldener U."/>
            <person name="Muensterkoetter M."/>
            <person name="Nagy L.G."/>
        </authorList>
    </citation>
    <scope>NUCLEOTIDE SEQUENCE [LARGE SCALE GENOMIC DNA]</scope>
    <source>
        <strain evidence="4">C18/9</strain>
    </source>
</reference>
<dbReference type="EMBL" id="FUEG01000003">
    <property type="protein sequence ID" value="SJL01160.1"/>
    <property type="molecule type" value="Genomic_DNA"/>
</dbReference>
<comment type="similarity">
    <text evidence="1">Belongs to the asaB hydroxylase/desaturase family.</text>
</comment>
<dbReference type="Proteomes" id="UP000219338">
    <property type="component" value="Unassembled WGS sequence"/>
</dbReference>
<feature type="compositionally biased region" description="Basic and acidic residues" evidence="2">
    <location>
        <begin position="113"/>
        <end position="124"/>
    </location>
</feature>
<feature type="compositionally biased region" description="Polar residues" evidence="2">
    <location>
        <begin position="126"/>
        <end position="136"/>
    </location>
</feature>
<accession>A0A284QXG7</accession>
<gene>
    <name evidence="3" type="ORF">ARMOST_04478</name>
</gene>
<evidence type="ECO:0000313" key="4">
    <source>
        <dbReference type="Proteomes" id="UP000219338"/>
    </source>
</evidence>
<proteinExistence type="inferred from homology"/>
<dbReference type="STRING" id="47428.A0A284QXG7"/>
<dbReference type="PANTHER" id="PTHR34598">
    <property type="entry name" value="BLL6449 PROTEIN"/>
    <property type="match status" value="1"/>
</dbReference>
<evidence type="ECO:0000256" key="1">
    <source>
        <dbReference type="ARBA" id="ARBA00023604"/>
    </source>
</evidence>